<proteinExistence type="predicted"/>
<feature type="compositionally biased region" description="Basic and acidic residues" evidence="2">
    <location>
        <begin position="123"/>
        <end position="151"/>
    </location>
</feature>
<comment type="caution">
    <text evidence="3">The sequence shown here is derived from an EMBL/GenBank/DDBJ whole genome shotgun (WGS) entry which is preliminary data.</text>
</comment>
<feature type="compositionally biased region" description="Basic and acidic residues" evidence="2">
    <location>
        <begin position="181"/>
        <end position="214"/>
    </location>
</feature>
<protein>
    <submittedName>
        <fullName evidence="3">Uncharacterized protein</fullName>
    </submittedName>
</protein>
<dbReference type="EMBL" id="JADYXP020000008">
    <property type="protein sequence ID" value="KAL0119121.1"/>
    <property type="molecule type" value="Genomic_DNA"/>
</dbReference>
<feature type="compositionally biased region" description="Polar residues" evidence="2">
    <location>
        <begin position="152"/>
        <end position="163"/>
    </location>
</feature>
<feature type="coiled-coil region" evidence="1">
    <location>
        <begin position="282"/>
        <end position="333"/>
    </location>
</feature>
<dbReference type="Proteomes" id="UP001430953">
    <property type="component" value="Unassembled WGS sequence"/>
</dbReference>
<accession>A0AAW2FT35</accession>
<evidence type="ECO:0000313" key="4">
    <source>
        <dbReference type="Proteomes" id="UP001430953"/>
    </source>
</evidence>
<feature type="region of interest" description="Disordered" evidence="2">
    <location>
        <begin position="41"/>
        <end position="214"/>
    </location>
</feature>
<evidence type="ECO:0000256" key="1">
    <source>
        <dbReference type="SAM" id="Coils"/>
    </source>
</evidence>
<sequence>MNDSFLEELELIPKESKKASQQLDYHVTTRHATSSPLVHFSERDERNNVRQQKEHFSPVPGMSDINIANSKEPSVRNSKKLSDQHAKKHSANVKIEKTDKILDSKARSVDAKIKVSSNNQHSVSRENKTKVWEVKFPKASESKDRKRRSDSNTEATHFTNSSLKENKRSLDFSNNNSSDTSSKENSRPSDSSKEAGSHNPTKEKSTDKPRKSVLKIREQDPVVLLTAIKELISTYTKQESTKILRAMQELHINSQATLIKNLLNQTDDLVKEMHPSKDSARVKALIEENEQMQQELMTLRLQNQHLLNKLDELEFLKQENATLKLKCNEVSQT</sequence>
<keyword evidence="4" id="KW-1185">Reference proteome</keyword>
<dbReference type="AlphaFoldDB" id="A0AAW2FT35"/>
<keyword evidence="1" id="KW-0175">Coiled coil</keyword>
<evidence type="ECO:0000256" key="2">
    <source>
        <dbReference type="SAM" id="MobiDB-lite"/>
    </source>
</evidence>
<evidence type="ECO:0000313" key="3">
    <source>
        <dbReference type="EMBL" id="KAL0119121.1"/>
    </source>
</evidence>
<reference evidence="3 4" key="1">
    <citation type="submission" date="2023-03" db="EMBL/GenBank/DDBJ databases">
        <title>High recombination rates correlate with genetic variation in Cardiocondyla obscurior ants.</title>
        <authorList>
            <person name="Errbii M."/>
        </authorList>
    </citation>
    <scope>NUCLEOTIDE SEQUENCE [LARGE SCALE GENOMIC DNA]</scope>
    <source>
        <strain evidence="3">Alpha-2009</strain>
        <tissue evidence="3">Whole body</tissue>
    </source>
</reference>
<feature type="compositionally biased region" description="Polar residues" evidence="2">
    <location>
        <begin position="66"/>
        <end position="76"/>
    </location>
</feature>
<feature type="compositionally biased region" description="Basic and acidic residues" evidence="2">
    <location>
        <begin position="94"/>
        <end position="113"/>
    </location>
</feature>
<name>A0AAW2FT35_9HYME</name>
<organism evidence="3 4">
    <name type="scientific">Cardiocondyla obscurior</name>
    <dbReference type="NCBI Taxonomy" id="286306"/>
    <lineage>
        <taxon>Eukaryota</taxon>
        <taxon>Metazoa</taxon>
        <taxon>Ecdysozoa</taxon>
        <taxon>Arthropoda</taxon>
        <taxon>Hexapoda</taxon>
        <taxon>Insecta</taxon>
        <taxon>Pterygota</taxon>
        <taxon>Neoptera</taxon>
        <taxon>Endopterygota</taxon>
        <taxon>Hymenoptera</taxon>
        <taxon>Apocrita</taxon>
        <taxon>Aculeata</taxon>
        <taxon>Formicoidea</taxon>
        <taxon>Formicidae</taxon>
        <taxon>Myrmicinae</taxon>
        <taxon>Cardiocondyla</taxon>
    </lineage>
</organism>
<feature type="compositionally biased region" description="Basic and acidic residues" evidence="2">
    <location>
        <begin position="41"/>
        <end position="56"/>
    </location>
</feature>
<gene>
    <name evidence="3" type="ORF">PUN28_009605</name>
</gene>